<evidence type="ECO:0008006" key="3">
    <source>
        <dbReference type="Google" id="ProtNLM"/>
    </source>
</evidence>
<protein>
    <recommendedName>
        <fullName evidence="3">PD-(D/E)XK nuclease family transposase</fullName>
    </recommendedName>
</protein>
<name>A0ABW4ZKV4_9SPHI</name>
<keyword evidence="2" id="KW-1185">Reference proteome</keyword>
<accession>A0ABW4ZKV4</accession>
<sequence length="116" mass="14123">MSTIHLTLPIQFQIACLKYGVHPKRFLQHMLNHVFIPSEYLEMDKQSVLATDYFLEYVVMYSDEVEKYSEGQQEFLDRKVARYERLLKASIECSEEERREVLKLFFEEWYREWGEV</sequence>
<reference evidence="2" key="1">
    <citation type="journal article" date="2019" name="Int. J. Syst. Evol. Microbiol.">
        <title>The Global Catalogue of Microorganisms (GCM) 10K type strain sequencing project: providing services to taxonomists for standard genome sequencing and annotation.</title>
        <authorList>
            <consortium name="The Broad Institute Genomics Platform"/>
            <consortium name="The Broad Institute Genome Sequencing Center for Infectious Disease"/>
            <person name="Wu L."/>
            <person name="Ma J."/>
        </authorList>
    </citation>
    <scope>NUCLEOTIDE SEQUENCE [LARGE SCALE GENOMIC DNA]</scope>
    <source>
        <strain evidence="2">KCTC 42217</strain>
    </source>
</reference>
<evidence type="ECO:0000313" key="1">
    <source>
        <dbReference type="EMBL" id="MFD2162249.1"/>
    </source>
</evidence>
<proteinExistence type="predicted"/>
<comment type="caution">
    <text evidence="1">The sequence shown here is derived from an EMBL/GenBank/DDBJ whole genome shotgun (WGS) entry which is preliminary data.</text>
</comment>
<dbReference type="EMBL" id="JBHUHZ010000001">
    <property type="protein sequence ID" value="MFD2162249.1"/>
    <property type="molecule type" value="Genomic_DNA"/>
</dbReference>
<organism evidence="1 2">
    <name type="scientific">Paradesertivirga mongoliensis</name>
    <dbReference type="NCBI Taxonomy" id="2100740"/>
    <lineage>
        <taxon>Bacteria</taxon>
        <taxon>Pseudomonadati</taxon>
        <taxon>Bacteroidota</taxon>
        <taxon>Sphingobacteriia</taxon>
        <taxon>Sphingobacteriales</taxon>
        <taxon>Sphingobacteriaceae</taxon>
        <taxon>Paradesertivirga</taxon>
    </lineage>
</organism>
<evidence type="ECO:0000313" key="2">
    <source>
        <dbReference type="Proteomes" id="UP001597387"/>
    </source>
</evidence>
<gene>
    <name evidence="1" type="ORF">ACFSJU_07580</name>
</gene>
<dbReference type="Proteomes" id="UP001597387">
    <property type="component" value="Unassembled WGS sequence"/>
</dbReference>
<dbReference type="RefSeq" id="WP_255903992.1">
    <property type="nucleotide sequence ID" value="NZ_JAFMZO010000003.1"/>
</dbReference>